<keyword evidence="3" id="KW-1185">Reference proteome</keyword>
<sequence>MVRDPLLLHDFLDLAAERTPGRPAVLGPGEVWTYRDLWEASHAFARWLTGRGVGRGDRVVTLLPNHVVMAAVLFGSSRAGAAFTPLAHEMKPFQLRGVLAAADPAVVIAPGALPDGLTATRRTVTLDVLRRELERSAASPVPGAAEPGDTALLLHTSGSTAVPKAVICPHERVVFAARAVATRLGYTGADRIFVRLPLSFDYGLYQLLLACQASASVYLCADGTVNLARELRDSGATVVPVVPLLADMINDLADRRPFPSRVRLFTNTGAALGPAAAAQLRRNFPGAAVVPMFGLTECKRVSVGEPDEDLVRPGSVGRALPGTSITIHDQHDEPLPAGQVGQIVVHGPHVMAGYRDAPELSRLRFRADTLYTGDFGRLDEQGNLYFHGRRDDIVKRRGVRLSTVEVEAAAEDVPGVRSAVAVFSADDESLCVAVTGDVTPDEVHAGLEARLEPGKRPDRCVVLDRMPTNGTGKTDRAAVAQTIGARRGDS</sequence>
<dbReference type="InterPro" id="IPR000873">
    <property type="entry name" value="AMP-dep_synth/lig_dom"/>
</dbReference>
<evidence type="ECO:0000313" key="2">
    <source>
        <dbReference type="EMBL" id="MFC4856077.1"/>
    </source>
</evidence>
<dbReference type="RefSeq" id="WP_378058039.1">
    <property type="nucleotide sequence ID" value="NZ_JBHSIS010000009.1"/>
</dbReference>
<comment type="caution">
    <text evidence="2">The sequence shown here is derived from an EMBL/GenBank/DDBJ whole genome shotgun (WGS) entry which is preliminary data.</text>
</comment>
<name>A0ABV9S4N2_9PSEU</name>
<gene>
    <name evidence="2" type="ORF">ACFPCV_21450</name>
</gene>
<dbReference type="Gene3D" id="3.40.50.12780">
    <property type="entry name" value="N-terminal domain of ligase-like"/>
    <property type="match status" value="1"/>
</dbReference>
<organism evidence="2 3">
    <name type="scientific">Actinophytocola glycyrrhizae</name>
    <dbReference type="NCBI Taxonomy" id="2044873"/>
    <lineage>
        <taxon>Bacteria</taxon>
        <taxon>Bacillati</taxon>
        <taxon>Actinomycetota</taxon>
        <taxon>Actinomycetes</taxon>
        <taxon>Pseudonocardiales</taxon>
        <taxon>Pseudonocardiaceae</taxon>
    </lineage>
</organism>
<reference evidence="3" key="1">
    <citation type="journal article" date="2019" name="Int. J. Syst. Evol. Microbiol.">
        <title>The Global Catalogue of Microorganisms (GCM) 10K type strain sequencing project: providing services to taxonomists for standard genome sequencing and annotation.</title>
        <authorList>
            <consortium name="The Broad Institute Genomics Platform"/>
            <consortium name="The Broad Institute Genome Sequencing Center for Infectious Disease"/>
            <person name="Wu L."/>
            <person name="Ma J."/>
        </authorList>
    </citation>
    <scope>NUCLEOTIDE SEQUENCE [LARGE SCALE GENOMIC DNA]</scope>
    <source>
        <strain evidence="3">ZS-22-S1</strain>
    </source>
</reference>
<evidence type="ECO:0000259" key="1">
    <source>
        <dbReference type="Pfam" id="PF00501"/>
    </source>
</evidence>
<dbReference type="Gene3D" id="3.30.300.30">
    <property type="match status" value="1"/>
</dbReference>
<evidence type="ECO:0000313" key="3">
    <source>
        <dbReference type="Proteomes" id="UP001595859"/>
    </source>
</evidence>
<dbReference type="EMBL" id="JBHSIS010000009">
    <property type="protein sequence ID" value="MFC4856077.1"/>
    <property type="molecule type" value="Genomic_DNA"/>
</dbReference>
<protein>
    <submittedName>
        <fullName evidence="2">Class I adenylate-forming enzyme family protein</fullName>
    </submittedName>
</protein>
<dbReference type="PANTHER" id="PTHR45527">
    <property type="entry name" value="NONRIBOSOMAL PEPTIDE SYNTHETASE"/>
    <property type="match status" value="1"/>
</dbReference>
<dbReference type="PANTHER" id="PTHR45527:SF1">
    <property type="entry name" value="FATTY ACID SYNTHASE"/>
    <property type="match status" value="1"/>
</dbReference>
<feature type="domain" description="AMP-dependent synthetase/ligase" evidence="1">
    <location>
        <begin position="14"/>
        <end position="354"/>
    </location>
</feature>
<dbReference type="InterPro" id="IPR042099">
    <property type="entry name" value="ANL_N_sf"/>
</dbReference>
<dbReference type="SUPFAM" id="SSF56801">
    <property type="entry name" value="Acetyl-CoA synthetase-like"/>
    <property type="match status" value="1"/>
</dbReference>
<dbReference type="InterPro" id="IPR045851">
    <property type="entry name" value="AMP-bd_C_sf"/>
</dbReference>
<proteinExistence type="predicted"/>
<accession>A0ABV9S4N2</accession>
<dbReference type="Pfam" id="PF00501">
    <property type="entry name" value="AMP-binding"/>
    <property type="match status" value="1"/>
</dbReference>
<dbReference type="Proteomes" id="UP001595859">
    <property type="component" value="Unassembled WGS sequence"/>
</dbReference>